<evidence type="ECO:0000313" key="6">
    <source>
        <dbReference type="Proteomes" id="UP001500618"/>
    </source>
</evidence>
<feature type="region of interest" description="Disordered" evidence="1">
    <location>
        <begin position="396"/>
        <end position="416"/>
    </location>
</feature>
<dbReference type="EMBL" id="BAAANY010000003">
    <property type="protein sequence ID" value="GAA1663076.1"/>
    <property type="molecule type" value="Genomic_DNA"/>
</dbReference>
<dbReference type="RefSeq" id="WP_344307656.1">
    <property type="nucleotide sequence ID" value="NZ_BAAANY010000003.1"/>
</dbReference>
<proteinExistence type="predicted"/>
<feature type="domain" description="GH64" evidence="4">
    <location>
        <begin position="31"/>
        <end position="382"/>
    </location>
</feature>
<dbReference type="Gene3D" id="3.30.920.50">
    <property type="entry name" value="Beta-1,3-glucanase, C-terminal domain"/>
    <property type="match status" value="1"/>
</dbReference>
<evidence type="ECO:0000256" key="1">
    <source>
        <dbReference type="SAM" id="MobiDB-lite"/>
    </source>
</evidence>
<dbReference type="PROSITE" id="PS51318">
    <property type="entry name" value="TAT"/>
    <property type="match status" value="1"/>
</dbReference>
<dbReference type="InterPro" id="IPR037176">
    <property type="entry name" value="Osmotin/thaumatin-like_sf"/>
</dbReference>
<name>A0ABN2G090_9ACTN</name>
<evidence type="ECO:0008006" key="7">
    <source>
        <dbReference type="Google" id="ProtNLM"/>
    </source>
</evidence>
<dbReference type="Pfam" id="PF16483">
    <property type="entry name" value="Glyco_hydro_64"/>
    <property type="match status" value="1"/>
</dbReference>
<dbReference type="PROSITE" id="PS52006">
    <property type="entry name" value="GH64"/>
    <property type="match status" value="1"/>
</dbReference>
<reference evidence="5 6" key="1">
    <citation type="journal article" date="2019" name="Int. J. Syst. Evol. Microbiol.">
        <title>The Global Catalogue of Microorganisms (GCM) 10K type strain sequencing project: providing services to taxonomists for standard genome sequencing and annotation.</title>
        <authorList>
            <consortium name="The Broad Institute Genomics Platform"/>
            <consortium name="The Broad Institute Genome Sequencing Center for Infectious Disease"/>
            <person name="Wu L."/>
            <person name="Ma J."/>
        </authorList>
    </citation>
    <scope>NUCLEOTIDE SEQUENCE [LARGE SCALE GENOMIC DNA]</scope>
    <source>
        <strain evidence="5 6">JCM 14718</strain>
    </source>
</reference>
<gene>
    <name evidence="5" type="ORF">GCM10009765_10690</name>
</gene>
<keyword evidence="6" id="KW-1185">Reference proteome</keyword>
<dbReference type="SUPFAM" id="SSF49785">
    <property type="entry name" value="Galactose-binding domain-like"/>
    <property type="match status" value="1"/>
</dbReference>
<sequence length="519" mass="55215">MTTRRQVLGWTAATAALAWAIPASPKRAAAATTMPLTVVNNTGRYSNSAGWIYIVGTNPAGQQCYVRSDGVQVPVSTSLNGPDGYADLSIPFAGSGSTTVSLPNMSGRIYVSLDAKLKFRVVIDGNGKPALQYPAGWVTSDPSYSVLHDCMEFTFAGSGMYCNTTMVDMFSVPMEIHLTGASTQTAGTLTSGGRDAIFAAVSANPDFHNLVVGDSLRIIAPGHGIDGGQFSRTYYDSYIDQVWNTYANQDLHVTINATTYTGRVSGNQLHFDQGVATFNRPSTQDIFYCNGALSAPNDGLTGPVAAQLGAAYNRSTLVTHPNQPVTDPSQFYQAGITNHYSQAIHQNTVDGKAYGFPFDDVGNFASYIQDNAPTSITLTLTPFGAGGGSTGGLLSQNRPATASSTENASFPASNAYDGNTGTRWSSQFSDPQWIQVDLGAVHSVNRVRLTWEAAFGSAYQIQTSTDGGSWSTAYATSAGQGGVEDLSFGTRQARYIRMQGTQRGTPYGYSLWEMEVYGS</sequence>
<dbReference type="InterPro" id="IPR008979">
    <property type="entry name" value="Galactose-bd-like_sf"/>
</dbReference>
<dbReference type="PROSITE" id="PS50022">
    <property type="entry name" value="FA58C_3"/>
    <property type="match status" value="1"/>
</dbReference>
<dbReference type="Gene3D" id="2.60.110.10">
    <property type="entry name" value="Thaumatin"/>
    <property type="match status" value="1"/>
</dbReference>
<evidence type="ECO:0000259" key="3">
    <source>
        <dbReference type="PROSITE" id="PS50022"/>
    </source>
</evidence>
<dbReference type="PANTHER" id="PTHR38165">
    <property type="match status" value="1"/>
</dbReference>
<dbReference type="PANTHER" id="PTHR38165:SF1">
    <property type="entry name" value="GLUCANASE B"/>
    <property type="match status" value="1"/>
</dbReference>
<evidence type="ECO:0000259" key="4">
    <source>
        <dbReference type="PROSITE" id="PS52006"/>
    </source>
</evidence>
<dbReference type="Proteomes" id="UP001500618">
    <property type="component" value="Unassembled WGS sequence"/>
</dbReference>
<dbReference type="InterPro" id="IPR042517">
    <property type="entry name" value="Glyco_hydro_64_N_2"/>
</dbReference>
<feature type="domain" description="F5/8 type C" evidence="3">
    <location>
        <begin position="378"/>
        <end position="519"/>
    </location>
</feature>
<dbReference type="Gene3D" id="2.60.120.260">
    <property type="entry name" value="Galactose-binding domain-like"/>
    <property type="match status" value="1"/>
</dbReference>
<keyword evidence="2" id="KW-0732">Signal</keyword>
<feature type="chain" id="PRO_5045436149" description="F5/8 type C domain-containing protein" evidence="2">
    <location>
        <begin position="29"/>
        <end position="519"/>
    </location>
</feature>
<dbReference type="InterPro" id="IPR000421">
    <property type="entry name" value="FA58C"/>
</dbReference>
<dbReference type="Pfam" id="PF22633">
    <property type="entry name" value="F5_F8_type_C_2"/>
    <property type="match status" value="1"/>
</dbReference>
<evidence type="ECO:0000313" key="5">
    <source>
        <dbReference type="EMBL" id="GAA1663076.1"/>
    </source>
</evidence>
<dbReference type="InterPro" id="IPR032477">
    <property type="entry name" value="Glyco_hydro_64"/>
</dbReference>
<protein>
    <recommendedName>
        <fullName evidence="7">F5/8 type C domain-containing protein</fullName>
    </recommendedName>
</protein>
<feature type="signal peptide" evidence="2">
    <location>
        <begin position="1"/>
        <end position="28"/>
    </location>
</feature>
<evidence type="ECO:0000256" key="2">
    <source>
        <dbReference type="SAM" id="SignalP"/>
    </source>
</evidence>
<organism evidence="5 6">
    <name type="scientific">Fodinicola feengrottensis</name>
    <dbReference type="NCBI Taxonomy" id="435914"/>
    <lineage>
        <taxon>Bacteria</taxon>
        <taxon>Bacillati</taxon>
        <taxon>Actinomycetota</taxon>
        <taxon>Actinomycetes</taxon>
        <taxon>Mycobacteriales</taxon>
        <taxon>Fodinicola</taxon>
    </lineage>
</organism>
<accession>A0ABN2G090</accession>
<dbReference type="InterPro" id="IPR006311">
    <property type="entry name" value="TAT_signal"/>
</dbReference>
<dbReference type="InterPro" id="IPR037398">
    <property type="entry name" value="Glyco_hydro_64_fam"/>
</dbReference>
<comment type="caution">
    <text evidence="5">The sequence shown here is derived from an EMBL/GenBank/DDBJ whole genome shotgun (WGS) entry which is preliminary data.</text>
</comment>